<name>A0ABN3DM78_9MICO</name>
<feature type="transmembrane region" description="Helical" evidence="2">
    <location>
        <begin position="668"/>
        <end position="687"/>
    </location>
</feature>
<keyword evidence="2" id="KW-0812">Transmembrane</keyword>
<feature type="compositionally biased region" description="Polar residues" evidence="1">
    <location>
        <begin position="403"/>
        <end position="414"/>
    </location>
</feature>
<dbReference type="InterPro" id="IPR041498">
    <property type="entry name" value="Big_6"/>
</dbReference>
<protein>
    <recommendedName>
        <fullName evidence="3">Bacterial Ig domain-containing protein</fullName>
    </recommendedName>
</protein>
<keyword evidence="2" id="KW-1133">Transmembrane helix</keyword>
<organism evidence="4 5">
    <name type="scientific">Herbiconiux moechotypicola</name>
    <dbReference type="NCBI Taxonomy" id="637393"/>
    <lineage>
        <taxon>Bacteria</taxon>
        <taxon>Bacillati</taxon>
        <taxon>Actinomycetota</taxon>
        <taxon>Actinomycetes</taxon>
        <taxon>Micrococcales</taxon>
        <taxon>Microbacteriaceae</taxon>
        <taxon>Herbiconiux</taxon>
    </lineage>
</organism>
<feature type="region of interest" description="Disordered" evidence="1">
    <location>
        <begin position="1"/>
        <end position="36"/>
    </location>
</feature>
<feature type="transmembrane region" description="Helical" evidence="2">
    <location>
        <begin position="559"/>
        <end position="580"/>
    </location>
</feature>
<gene>
    <name evidence="4" type="ORF">GCM10009851_21610</name>
</gene>
<keyword evidence="2" id="KW-0472">Membrane</keyword>
<feature type="transmembrane region" description="Helical" evidence="2">
    <location>
        <begin position="586"/>
        <end position="611"/>
    </location>
</feature>
<dbReference type="InterPro" id="IPR013783">
    <property type="entry name" value="Ig-like_fold"/>
</dbReference>
<feature type="compositionally biased region" description="Low complexity" evidence="1">
    <location>
        <begin position="445"/>
        <end position="458"/>
    </location>
</feature>
<feature type="region of interest" description="Disordered" evidence="1">
    <location>
        <begin position="59"/>
        <end position="147"/>
    </location>
</feature>
<feature type="domain" description="Bacterial Ig" evidence="3">
    <location>
        <begin position="331"/>
        <end position="397"/>
    </location>
</feature>
<dbReference type="Gene3D" id="2.60.40.10">
    <property type="entry name" value="Immunoglobulins"/>
    <property type="match status" value="3"/>
</dbReference>
<dbReference type="NCBIfam" id="NF033510">
    <property type="entry name" value="Ca_tandemer"/>
    <property type="match status" value="1"/>
</dbReference>
<feature type="compositionally biased region" description="Low complexity" evidence="1">
    <location>
        <begin position="59"/>
        <end position="83"/>
    </location>
</feature>
<feature type="transmembrane region" description="Helical" evidence="2">
    <location>
        <begin position="768"/>
        <end position="790"/>
    </location>
</feature>
<dbReference type="EMBL" id="BAAAQY010000006">
    <property type="protein sequence ID" value="GAA2236319.1"/>
    <property type="molecule type" value="Genomic_DNA"/>
</dbReference>
<evidence type="ECO:0000313" key="4">
    <source>
        <dbReference type="EMBL" id="GAA2236319.1"/>
    </source>
</evidence>
<evidence type="ECO:0000256" key="1">
    <source>
        <dbReference type="SAM" id="MobiDB-lite"/>
    </source>
</evidence>
<accession>A0ABN3DM78</accession>
<feature type="transmembrane region" description="Helical" evidence="2">
    <location>
        <begin position="707"/>
        <end position="728"/>
    </location>
</feature>
<feature type="region of interest" description="Disordered" evidence="1">
    <location>
        <begin position="403"/>
        <end position="472"/>
    </location>
</feature>
<evidence type="ECO:0000313" key="5">
    <source>
        <dbReference type="Proteomes" id="UP001500929"/>
    </source>
</evidence>
<keyword evidence="5" id="KW-1185">Reference proteome</keyword>
<proteinExistence type="predicted"/>
<dbReference type="Proteomes" id="UP001500929">
    <property type="component" value="Unassembled WGS sequence"/>
</dbReference>
<sequence>MTGLRNGWNGASSRRRDGADSRSRTPATTPNGRVARTTRAAAVALAVLAVALSPLATQLAPARASVAVAATEATPTPTTTPTATPTPEPSADPVEPGEPGGPGDPTLAPSPTPTEPATPTPDPSPTPDPTEPPAPDPDPPVITAPAGGELTAGTVIAEGSAEPGSTLQVLVEGSDEPFCIVEVGESGTWSCSIDGLPSSPSTQIRAVQQADDSTIETTVVVRVLTAPVVTGGPRGLLTNGVVRGTAYPGATVSAATAGSDCTATADATGAWTCPLEGITDGEHAVTATQSTSFSDGASSPSSAPLIVTVDATVPAAPGLSSPVGGARLPLSGARFAGTGESGATVSVFAGAQVLCDVVVAGDGSWACTAGTVTAGRYRLAVLQQDAAGNVSVQSAATMVQFQSGTLSPTPTPTATRGPDPSATSPADGSAPAAPAPDAPGPSPATPGDGSGSPTPGTESGSGDGGSSSGGGWVDATRFTGALEPVFSVTGNGLWIAAVAVAALVIVLVALPGRLLTAAVGAFGGSASGTALRHWGARVTGRNRSAVEFEQAPQVTVGPLARAALATAAAAAIVTLSGPVFGQPAYLRLAVAAFAALALVGVAGAVVPALLARRVFGIVAEVRIRPWLLVVTAVCAVVSRLAELDPALVFGLVTALGLAETAGRAARGLLAVVQSLCLLVTGALAWLLALGLGSMDGGGLVLSALTEFATVAALGSLGAAAFLIVPIGHSPGRRLLDWSPATWLLTASAAFTALGLLYVPALLQAAGSGVLLPLLVTAGGFAAVAVSTWLWSRFIRPHDPDPSAG</sequence>
<feature type="compositionally biased region" description="Gly residues" evidence="1">
    <location>
        <begin position="459"/>
        <end position="472"/>
    </location>
</feature>
<dbReference type="Pfam" id="PF17936">
    <property type="entry name" value="Big_6"/>
    <property type="match status" value="1"/>
</dbReference>
<comment type="caution">
    <text evidence="4">The sequence shown here is derived from an EMBL/GenBank/DDBJ whole genome shotgun (WGS) entry which is preliminary data.</text>
</comment>
<feature type="compositionally biased region" description="Pro residues" evidence="1">
    <location>
        <begin position="433"/>
        <end position="444"/>
    </location>
</feature>
<feature type="transmembrane region" description="Helical" evidence="2">
    <location>
        <begin position="740"/>
        <end position="762"/>
    </location>
</feature>
<evidence type="ECO:0000259" key="3">
    <source>
        <dbReference type="Pfam" id="PF17936"/>
    </source>
</evidence>
<feature type="transmembrane region" description="Helical" evidence="2">
    <location>
        <begin position="492"/>
        <end position="510"/>
    </location>
</feature>
<evidence type="ECO:0000256" key="2">
    <source>
        <dbReference type="SAM" id="Phobius"/>
    </source>
</evidence>
<feature type="compositionally biased region" description="Basic and acidic residues" evidence="1">
    <location>
        <begin position="14"/>
        <end position="23"/>
    </location>
</feature>
<feature type="compositionally biased region" description="Pro residues" evidence="1">
    <location>
        <begin position="108"/>
        <end position="142"/>
    </location>
</feature>
<reference evidence="4 5" key="1">
    <citation type="journal article" date="2019" name="Int. J. Syst. Evol. Microbiol.">
        <title>The Global Catalogue of Microorganisms (GCM) 10K type strain sequencing project: providing services to taxonomists for standard genome sequencing and annotation.</title>
        <authorList>
            <consortium name="The Broad Institute Genomics Platform"/>
            <consortium name="The Broad Institute Genome Sequencing Center for Infectious Disease"/>
            <person name="Wu L."/>
            <person name="Ma J."/>
        </authorList>
    </citation>
    <scope>NUCLEOTIDE SEQUENCE [LARGE SCALE GENOMIC DNA]</scope>
    <source>
        <strain evidence="4 5">JCM 16117</strain>
    </source>
</reference>
<feature type="compositionally biased region" description="Low complexity" evidence="1">
    <location>
        <begin position="418"/>
        <end position="432"/>
    </location>
</feature>